<dbReference type="InterPro" id="IPR036390">
    <property type="entry name" value="WH_DNA-bd_sf"/>
</dbReference>
<protein>
    <recommendedName>
        <fullName evidence="7">PTS system EIIA component</fullName>
    </recommendedName>
</protein>
<keyword evidence="6" id="KW-1185">Reference proteome</keyword>
<comment type="caution">
    <text evidence="5">The sequence shown here is derived from an EMBL/GenBank/DDBJ whole genome shotgun (WGS) entry which is preliminary data.</text>
</comment>
<dbReference type="Gene3D" id="1.10.1790.10">
    <property type="entry name" value="PRD domain"/>
    <property type="match status" value="2"/>
</dbReference>
<dbReference type="SUPFAM" id="SSF63520">
    <property type="entry name" value="PTS-regulatory domain, PRD"/>
    <property type="match status" value="2"/>
</dbReference>
<dbReference type="InterPro" id="IPR036388">
    <property type="entry name" value="WH-like_DNA-bd_sf"/>
</dbReference>
<dbReference type="InterPro" id="IPR013011">
    <property type="entry name" value="PTS_EIIB_2"/>
</dbReference>
<dbReference type="GO" id="GO:0006355">
    <property type="term" value="P:regulation of DNA-templated transcription"/>
    <property type="evidence" value="ECO:0007669"/>
    <property type="project" value="InterPro"/>
</dbReference>
<evidence type="ECO:0000313" key="5">
    <source>
        <dbReference type="EMBL" id="EHL79463.1"/>
    </source>
</evidence>
<dbReference type="InterPro" id="IPR036634">
    <property type="entry name" value="PRD_sf"/>
</dbReference>
<dbReference type="GO" id="GO:0008982">
    <property type="term" value="F:protein-N(PI)-phosphohistidine-sugar phosphotransferase activity"/>
    <property type="evidence" value="ECO:0007669"/>
    <property type="project" value="InterPro"/>
</dbReference>
<dbReference type="Pfam" id="PF00874">
    <property type="entry name" value="PRD"/>
    <property type="match status" value="2"/>
</dbReference>
<dbReference type="PROSITE" id="PS51372">
    <property type="entry name" value="PRD_2"/>
    <property type="match status" value="2"/>
</dbReference>
<feature type="domain" description="PTS EIIB type-2" evidence="3">
    <location>
        <begin position="408"/>
        <end position="496"/>
    </location>
</feature>
<dbReference type="AlphaFoldDB" id="G9QH86"/>
<dbReference type="HOGENOM" id="CLU_013442_1_0_9"/>
<dbReference type="SUPFAM" id="SSF52794">
    <property type="entry name" value="PTS system IIB component-like"/>
    <property type="match status" value="1"/>
</dbReference>
<gene>
    <name evidence="5" type="ORF">HMPREF1015_01145</name>
</gene>
<reference evidence="5 6" key="1">
    <citation type="submission" date="2011-09" db="EMBL/GenBank/DDBJ databases">
        <title>The Genome Sequence of Bacillus smithii 7_3_47FAA.</title>
        <authorList>
            <consortium name="The Broad Institute Genome Sequencing Platform"/>
            <person name="Earl A."/>
            <person name="Ward D."/>
            <person name="Feldgarden M."/>
            <person name="Gevers D."/>
            <person name="Daigneault M."/>
            <person name="Strauss J."/>
            <person name="Allen-Vercoe E."/>
            <person name="Young S.K."/>
            <person name="Zeng Q."/>
            <person name="Gargeya S."/>
            <person name="Fitzgerald M."/>
            <person name="Haas B."/>
            <person name="Abouelleil A."/>
            <person name="Alvarado L."/>
            <person name="Arachchi H.M."/>
            <person name="Berlin A."/>
            <person name="Brown A."/>
            <person name="Chapman S.B."/>
            <person name="Chen Z."/>
            <person name="Dunbar C."/>
            <person name="Freedman E."/>
            <person name="Gearin G."/>
            <person name="Goldberg J."/>
            <person name="Griggs A."/>
            <person name="Gujja S."/>
            <person name="Heiman D."/>
            <person name="Howarth C."/>
            <person name="Larson L."/>
            <person name="Lui A."/>
            <person name="MacDonald P.J.P."/>
            <person name="Montmayeur A."/>
            <person name="Murphy C."/>
            <person name="Neiman D."/>
            <person name="Pearson M."/>
            <person name="Priest M."/>
            <person name="Roberts A."/>
            <person name="Saif S."/>
            <person name="Shea T."/>
            <person name="Shenoy N."/>
            <person name="Sisk P."/>
            <person name="Stolte C."/>
            <person name="Sykes S."/>
            <person name="Wortman J."/>
            <person name="Nusbaum C."/>
            <person name="Birren B."/>
        </authorList>
    </citation>
    <scope>NUCLEOTIDE SEQUENCE [LARGE SCALE GENOMIC DNA]</scope>
    <source>
        <strain evidence="5 6">7_3_47FAA</strain>
    </source>
</reference>
<dbReference type="InterPro" id="IPR036095">
    <property type="entry name" value="PTS_EIIB-like_sf"/>
</dbReference>
<dbReference type="Proteomes" id="UP000011747">
    <property type="component" value="Unassembled WGS sequence"/>
</dbReference>
<feature type="domain" description="PRD" evidence="4">
    <location>
        <begin position="296"/>
        <end position="403"/>
    </location>
</feature>
<keyword evidence="2" id="KW-0677">Repeat</keyword>
<organism evidence="5 6">
    <name type="scientific">Bacillus smithii 7_3_47FAA</name>
    <dbReference type="NCBI Taxonomy" id="665952"/>
    <lineage>
        <taxon>Bacteria</taxon>
        <taxon>Bacillati</taxon>
        <taxon>Bacillota</taxon>
        <taxon>Bacilli</taxon>
        <taxon>Bacillales</taxon>
        <taxon>Bacillaceae</taxon>
        <taxon>Bacillus</taxon>
    </lineage>
</organism>
<dbReference type="InterPro" id="IPR011608">
    <property type="entry name" value="PRD"/>
</dbReference>
<dbReference type="Gene3D" id="3.40.50.2300">
    <property type="match status" value="1"/>
</dbReference>
<dbReference type="InterPro" id="IPR050661">
    <property type="entry name" value="BglG_antiterminators"/>
</dbReference>
<dbReference type="Gene3D" id="1.10.10.10">
    <property type="entry name" value="Winged helix-like DNA-binding domain superfamily/Winged helix DNA-binding domain"/>
    <property type="match status" value="2"/>
</dbReference>
<keyword evidence="1" id="KW-0808">Transferase</keyword>
<evidence type="ECO:0000259" key="4">
    <source>
        <dbReference type="PROSITE" id="PS51372"/>
    </source>
</evidence>
<evidence type="ECO:0000259" key="3">
    <source>
        <dbReference type="PROSITE" id="PS51099"/>
    </source>
</evidence>
<dbReference type="PANTHER" id="PTHR30185">
    <property type="entry name" value="CRYPTIC BETA-GLUCOSIDE BGL OPERON ANTITERMINATOR"/>
    <property type="match status" value="1"/>
</dbReference>
<dbReference type="EMBL" id="ACWF01000010">
    <property type="protein sequence ID" value="EHL79463.1"/>
    <property type="molecule type" value="Genomic_DNA"/>
</dbReference>
<dbReference type="PROSITE" id="PS51099">
    <property type="entry name" value="PTS_EIIB_TYPE_2"/>
    <property type="match status" value="1"/>
</dbReference>
<dbReference type="PATRIC" id="fig|665952.3.peg.267"/>
<evidence type="ECO:0000256" key="1">
    <source>
        <dbReference type="ARBA" id="ARBA00022679"/>
    </source>
</evidence>
<name>G9QH86_9BACI</name>
<feature type="domain" description="PRD" evidence="4">
    <location>
        <begin position="185"/>
        <end position="290"/>
    </location>
</feature>
<evidence type="ECO:0000256" key="2">
    <source>
        <dbReference type="ARBA" id="ARBA00022737"/>
    </source>
</evidence>
<dbReference type="PANTHER" id="PTHR30185:SF9">
    <property type="entry name" value="MANNITOL-SPECIFIC PHOSPHOTRANSFERASE ENZYME IIA COMPONENT"/>
    <property type="match status" value="1"/>
</dbReference>
<dbReference type="InterPro" id="IPR013196">
    <property type="entry name" value="HTH_11"/>
</dbReference>
<proteinExistence type="predicted"/>
<evidence type="ECO:0000313" key="6">
    <source>
        <dbReference type="Proteomes" id="UP000011747"/>
    </source>
</evidence>
<dbReference type="SUPFAM" id="SSF46785">
    <property type="entry name" value="Winged helix' DNA-binding domain"/>
    <property type="match status" value="2"/>
</dbReference>
<evidence type="ECO:0008006" key="7">
    <source>
        <dbReference type="Google" id="ProtNLM"/>
    </source>
</evidence>
<dbReference type="CDD" id="cd05568">
    <property type="entry name" value="PTS_IIB_bgl_like"/>
    <property type="match status" value="1"/>
</dbReference>
<accession>G9QH86</accession>
<dbReference type="Pfam" id="PF08279">
    <property type="entry name" value="HTH_11"/>
    <property type="match status" value="2"/>
</dbReference>
<sequence>MTLDHRSMAVLTKLVRSPSFVTVQELTESLNVSKRTVYYDMKKINYWLKKQKLPSVQYVRSQGFYLEEKSKREIPKKMPFVYRHYEYSPKERKAKMMVLLLMKERPIFLADLLKMVDVSRNTVIEDIKGLKEECKKFHVQIVSTKKKGYILFGKELDLRNALVYFLSQLSGNKEWMNGFFPVLQEITTEHLNLIYKMISESESMLNLHFTDEDVQTLSLRVYLFSKRIKQGYFVEMDPVEKDILRSTKEYLAAQHIGKQLERCFKLEIPEDEIYFLTTHLLSSKVIHSQNLDARNSDVAALREVCKKMVDDFQKYSCVFFRNRKAVENHLLLHLKPAFYRLKYGIKVNNPLFDSIKTNYADIFALTKKVIVHFQKLVGKPIPDDETALLAVHFGGWLNREEAEGHHRKKAVIVCANGVGTSLIMHRQLKELLPNVEIVDSLTKRQYDSASLDVDFVVSTVPLQDRGIPVFLTNPIMNEAEKNKLLKWTNHFTNDRENLSVQAFMNMIEKYTDIHDYEGLARKVKEFLSVPSPTMKEA</sequence>
<dbReference type="RefSeq" id="WP_003352543.1">
    <property type="nucleotide sequence ID" value="NZ_JH414740.1"/>
</dbReference>
<dbReference type="GO" id="GO:0009401">
    <property type="term" value="P:phosphoenolpyruvate-dependent sugar phosphotransferase system"/>
    <property type="evidence" value="ECO:0007669"/>
    <property type="project" value="InterPro"/>
</dbReference>